<feature type="non-terminal residue" evidence="1">
    <location>
        <position position="1"/>
    </location>
</feature>
<sequence>SSPFKLVYGKEAVLPISLELPALELMKQLELAKFEPIEIRYEELIELEEAREHVVKTMEKDQALIKKRFDKKAKARTFQVGDL</sequence>
<reference evidence="1 2" key="1">
    <citation type="journal article" date="2021" name="Nat. Plants">
        <title>The Taxus genome provides insights into paclitaxel biosynthesis.</title>
        <authorList>
            <person name="Xiong X."/>
            <person name="Gou J."/>
            <person name="Liao Q."/>
            <person name="Li Y."/>
            <person name="Zhou Q."/>
            <person name="Bi G."/>
            <person name="Li C."/>
            <person name="Du R."/>
            <person name="Wang X."/>
            <person name="Sun T."/>
            <person name="Guo L."/>
            <person name="Liang H."/>
            <person name="Lu P."/>
            <person name="Wu Y."/>
            <person name="Zhang Z."/>
            <person name="Ro D.K."/>
            <person name="Shang Y."/>
            <person name="Huang S."/>
            <person name="Yan J."/>
        </authorList>
    </citation>
    <scope>NUCLEOTIDE SEQUENCE [LARGE SCALE GENOMIC DNA]</scope>
    <source>
        <strain evidence="1">Ta-2019</strain>
    </source>
</reference>
<organism evidence="1 2">
    <name type="scientific">Taxus chinensis</name>
    <name type="common">Chinese yew</name>
    <name type="synonym">Taxus wallichiana var. chinensis</name>
    <dbReference type="NCBI Taxonomy" id="29808"/>
    <lineage>
        <taxon>Eukaryota</taxon>
        <taxon>Viridiplantae</taxon>
        <taxon>Streptophyta</taxon>
        <taxon>Embryophyta</taxon>
        <taxon>Tracheophyta</taxon>
        <taxon>Spermatophyta</taxon>
        <taxon>Pinopsida</taxon>
        <taxon>Pinidae</taxon>
        <taxon>Conifers II</taxon>
        <taxon>Cupressales</taxon>
        <taxon>Taxaceae</taxon>
        <taxon>Taxus</taxon>
    </lineage>
</organism>
<comment type="caution">
    <text evidence="1">The sequence shown here is derived from an EMBL/GenBank/DDBJ whole genome shotgun (WGS) entry which is preliminary data.</text>
</comment>
<name>A0AA38GKI8_TAXCH</name>
<keyword evidence="2" id="KW-1185">Reference proteome</keyword>
<proteinExistence type="predicted"/>
<dbReference type="OMA" id="HIESQCL"/>
<gene>
    <name evidence="1" type="ORF">KI387_018257</name>
</gene>
<evidence type="ECO:0000313" key="2">
    <source>
        <dbReference type="Proteomes" id="UP000824469"/>
    </source>
</evidence>
<accession>A0AA38GKI8</accession>
<dbReference type="Proteomes" id="UP000824469">
    <property type="component" value="Unassembled WGS sequence"/>
</dbReference>
<feature type="non-terminal residue" evidence="1">
    <location>
        <position position="83"/>
    </location>
</feature>
<dbReference type="EMBL" id="JAHRHJ020000003">
    <property type="protein sequence ID" value="KAH9323618.1"/>
    <property type="molecule type" value="Genomic_DNA"/>
</dbReference>
<protein>
    <submittedName>
        <fullName evidence="1">Uncharacterized protein</fullName>
    </submittedName>
</protein>
<dbReference type="AlphaFoldDB" id="A0AA38GKI8"/>
<evidence type="ECO:0000313" key="1">
    <source>
        <dbReference type="EMBL" id="KAH9323618.1"/>
    </source>
</evidence>